<feature type="coiled-coil region" evidence="1">
    <location>
        <begin position="102"/>
        <end position="132"/>
    </location>
</feature>
<protein>
    <submittedName>
        <fullName evidence="2">(apollo) hypothetical protein</fullName>
    </submittedName>
</protein>
<reference evidence="2" key="1">
    <citation type="submission" date="2021-04" db="EMBL/GenBank/DDBJ databases">
        <authorList>
            <person name="Tunstrom K."/>
        </authorList>
    </citation>
    <scope>NUCLEOTIDE SEQUENCE</scope>
</reference>
<dbReference type="EMBL" id="CAJQZP010001279">
    <property type="protein sequence ID" value="CAG5036125.1"/>
    <property type="molecule type" value="Genomic_DNA"/>
</dbReference>
<evidence type="ECO:0000256" key="1">
    <source>
        <dbReference type="SAM" id="Coils"/>
    </source>
</evidence>
<comment type="caution">
    <text evidence="2">The sequence shown here is derived from an EMBL/GenBank/DDBJ whole genome shotgun (WGS) entry which is preliminary data.</text>
</comment>
<sequence length="177" mass="19981">MAELELHDKSSQIWNLDETSFCKDPSKTKVVGLKGYASTRTIASPGKSNTTVLLGISAAGDKTPPLIVYKGKDIWDQWMTKDDYPGTSESDADLELMDESDLENLEDMLDNKEKDLENYKEILDDVENYQNDDLQTETNNSDDYDDLPTSTVVTGQWVLVNKIKLKTLCRNSFKCKP</sequence>
<name>A0A8S3XP92_PARAO</name>
<dbReference type="Proteomes" id="UP000691718">
    <property type="component" value="Unassembled WGS sequence"/>
</dbReference>
<dbReference type="AlphaFoldDB" id="A0A8S3XP92"/>
<dbReference type="OrthoDB" id="10035668at2759"/>
<accession>A0A8S3XP92</accession>
<keyword evidence="1" id="KW-0175">Coiled coil</keyword>
<proteinExistence type="predicted"/>
<gene>
    <name evidence="2" type="ORF">PAPOLLO_LOCUS20741</name>
</gene>
<keyword evidence="3" id="KW-1185">Reference proteome</keyword>
<evidence type="ECO:0000313" key="3">
    <source>
        <dbReference type="Proteomes" id="UP000691718"/>
    </source>
</evidence>
<evidence type="ECO:0000313" key="2">
    <source>
        <dbReference type="EMBL" id="CAG5036125.1"/>
    </source>
</evidence>
<organism evidence="2 3">
    <name type="scientific">Parnassius apollo</name>
    <name type="common">Apollo butterfly</name>
    <name type="synonym">Papilio apollo</name>
    <dbReference type="NCBI Taxonomy" id="110799"/>
    <lineage>
        <taxon>Eukaryota</taxon>
        <taxon>Metazoa</taxon>
        <taxon>Ecdysozoa</taxon>
        <taxon>Arthropoda</taxon>
        <taxon>Hexapoda</taxon>
        <taxon>Insecta</taxon>
        <taxon>Pterygota</taxon>
        <taxon>Neoptera</taxon>
        <taxon>Endopterygota</taxon>
        <taxon>Lepidoptera</taxon>
        <taxon>Glossata</taxon>
        <taxon>Ditrysia</taxon>
        <taxon>Papilionoidea</taxon>
        <taxon>Papilionidae</taxon>
        <taxon>Parnassiinae</taxon>
        <taxon>Parnassini</taxon>
        <taxon>Parnassius</taxon>
        <taxon>Parnassius</taxon>
    </lineage>
</organism>